<dbReference type="Proteomes" id="UP000177697">
    <property type="component" value="Unassembled WGS sequence"/>
</dbReference>
<name>A0A1G2V3Y1_9BACT</name>
<reference evidence="2 3" key="1">
    <citation type="journal article" date="2016" name="Nat. Commun.">
        <title>Thousands of microbial genomes shed light on interconnected biogeochemical processes in an aquifer system.</title>
        <authorList>
            <person name="Anantharaman K."/>
            <person name="Brown C.T."/>
            <person name="Hug L.A."/>
            <person name="Sharon I."/>
            <person name="Castelle C.J."/>
            <person name="Probst A.J."/>
            <person name="Thomas B.C."/>
            <person name="Singh A."/>
            <person name="Wilkins M.J."/>
            <person name="Karaoz U."/>
            <person name="Brodie E.L."/>
            <person name="Williams K.H."/>
            <person name="Hubbard S.S."/>
            <person name="Banfield J.F."/>
        </authorList>
    </citation>
    <scope>NUCLEOTIDE SEQUENCE [LARGE SCALE GENOMIC DNA]</scope>
</reference>
<dbReference type="Pfam" id="PF01381">
    <property type="entry name" value="HTH_3"/>
    <property type="match status" value="1"/>
</dbReference>
<dbReference type="InterPro" id="IPR001387">
    <property type="entry name" value="Cro/C1-type_HTH"/>
</dbReference>
<dbReference type="EMBL" id="MHWW01000002">
    <property type="protein sequence ID" value="OHB16349.1"/>
    <property type="molecule type" value="Genomic_DNA"/>
</dbReference>
<gene>
    <name evidence="2" type="ORF">A2431_01475</name>
</gene>
<feature type="domain" description="HTH cro/C1-type" evidence="1">
    <location>
        <begin position="11"/>
        <end position="65"/>
    </location>
</feature>
<dbReference type="SUPFAM" id="SSF47413">
    <property type="entry name" value="lambda repressor-like DNA-binding domains"/>
    <property type="match status" value="1"/>
</dbReference>
<dbReference type="InterPro" id="IPR010982">
    <property type="entry name" value="Lambda_DNA-bd_dom_sf"/>
</dbReference>
<evidence type="ECO:0000313" key="3">
    <source>
        <dbReference type="Proteomes" id="UP000177697"/>
    </source>
</evidence>
<dbReference type="SMART" id="SM00530">
    <property type="entry name" value="HTH_XRE"/>
    <property type="match status" value="1"/>
</dbReference>
<proteinExistence type="predicted"/>
<dbReference type="PROSITE" id="PS50943">
    <property type="entry name" value="HTH_CROC1"/>
    <property type="match status" value="1"/>
</dbReference>
<organism evidence="2 3">
    <name type="scientific">Candidatus Zambryskibacteria bacterium RIFOXYC1_FULL_39_10</name>
    <dbReference type="NCBI Taxonomy" id="1802779"/>
    <lineage>
        <taxon>Bacteria</taxon>
        <taxon>Candidatus Zambryskiibacteriota</taxon>
    </lineage>
</organism>
<comment type="caution">
    <text evidence="2">The sequence shown here is derived from an EMBL/GenBank/DDBJ whole genome shotgun (WGS) entry which is preliminary data.</text>
</comment>
<evidence type="ECO:0000313" key="2">
    <source>
        <dbReference type="EMBL" id="OHB16349.1"/>
    </source>
</evidence>
<dbReference type="AlphaFoldDB" id="A0A1G2V3Y1"/>
<dbReference type="GO" id="GO:0003677">
    <property type="term" value="F:DNA binding"/>
    <property type="evidence" value="ECO:0007669"/>
    <property type="project" value="InterPro"/>
</dbReference>
<evidence type="ECO:0000259" key="1">
    <source>
        <dbReference type="PROSITE" id="PS50943"/>
    </source>
</evidence>
<accession>A0A1G2V3Y1</accession>
<sequence length="145" mass="16805">MEIPMILSEQLRKRRFKLGLTQRKMAELIGVNPRTIEQWESGDNNVSPKKRQKAAESYQISKSEIEKLCFELEKTKTQNRNLRKGLNKKPAQTVIEEYSSSVIGDALFCETGVREVSIRNLRMVSRKGQGGKPKKFFIEQKRITF</sequence>
<protein>
    <recommendedName>
        <fullName evidence="1">HTH cro/C1-type domain-containing protein</fullName>
    </recommendedName>
</protein>
<dbReference type="CDD" id="cd00093">
    <property type="entry name" value="HTH_XRE"/>
    <property type="match status" value="1"/>
</dbReference>
<dbReference type="Gene3D" id="1.10.260.40">
    <property type="entry name" value="lambda repressor-like DNA-binding domains"/>
    <property type="match status" value="1"/>
</dbReference>